<dbReference type="AlphaFoldDB" id="R9PAK2"/>
<evidence type="ECO:0000313" key="3">
    <source>
        <dbReference type="EMBL" id="GAC98272.1"/>
    </source>
</evidence>
<sequence>MTYTSCRHKSQLASSETKGWRRQRSPRIRRKRRASCDGMRLCECEWTQDELPAQPVHTEQQHSRRLDGWFRIRLVTGMAGIMQAYLLLCVFGSPEVSLAPDACQSTLSAQTVSQACNAKQAPVKSKRTFAG</sequence>
<dbReference type="GeneID" id="24111138"/>
<organism evidence="3 4">
    <name type="scientific">Pseudozyma hubeiensis (strain SY62)</name>
    <name type="common">Yeast</name>
    <dbReference type="NCBI Taxonomy" id="1305764"/>
    <lineage>
        <taxon>Eukaryota</taxon>
        <taxon>Fungi</taxon>
        <taxon>Dikarya</taxon>
        <taxon>Basidiomycota</taxon>
        <taxon>Ustilaginomycotina</taxon>
        <taxon>Ustilaginomycetes</taxon>
        <taxon>Ustilaginales</taxon>
        <taxon>Ustilaginaceae</taxon>
        <taxon>Pseudozyma</taxon>
    </lineage>
</organism>
<keyword evidence="4" id="KW-1185">Reference proteome</keyword>
<dbReference type="HOGENOM" id="CLU_1928527_0_0_1"/>
<keyword evidence="2" id="KW-1133">Transmembrane helix</keyword>
<dbReference type="Proteomes" id="UP000014071">
    <property type="component" value="Unassembled WGS sequence"/>
</dbReference>
<dbReference type="EMBL" id="DF238819">
    <property type="protein sequence ID" value="GAC98272.1"/>
    <property type="molecule type" value="Genomic_DNA"/>
</dbReference>
<feature type="transmembrane region" description="Helical" evidence="2">
    <location>
        <begin position="74"/>
        <end position="93"/>
    </location>
</feature>
<dbReference type="RefSeq" id="XP_012191859.1">
    <property type="nucleotide sequence ID" value="XM_012336469.1"/>
</dbReference>
<keyword evidence="2" id="KW-0472">Membrane</keyword>
<protein>
    <submittedName>
        <fullName evidence="3">Mitochondrial cytochrome b2</fullName>
    </submittedName>
</protein>
<evidence type="ECO:0000256" key="1">
    <source>
        <dbReference type="SAM" id="MobiDB-lite"/>
    </source>
</evidence>
<proteinExistence type="predicted"/>
<accession>R9PAK2</accession>
<keyword evidence="2" id="KW-0812">Transmembrane</keyword>
<feature type="region of interest" description="Disordered" evidence="1">
    <location>
        <begin position="1"/>
        <end position="29"/>
    </location>
</feature>
<evidence type="ECO:0000313" key="4">
    <source>
        <dbReference type="Proteomes" id="UP000014071"/>
    </source>
</evidence>
<reference evidence="4" key="1">
    <citation type="journal article" date="2013" name="Genome Announc.">
        <title>Draft genome sequence of the basidiomycetous yeast-like fungus Pseudozyma hubeiensis SY62, which produces an abundant amount of the biosurfactant mannosylerythritol lipids.</title>
        <authorList>
            <person name="Konishi M."/>
            <person name="Hatada Y."/>
            <person name="Horiuchi J."/>
        </authorList>
    </citation>
    <scope>NUCLEOTIDE SEQUENCE [LARGE SCALE GENOMIC DNA]</scope>
    <source>
        <strain evidence="4">SY62</strain>
    </source>
</reference>
<feature type="compositionally biased region" description="Basic residues" evidence="1">
    <location>
        <begin position="1"/>
        <end position="10"/>
    </location>
</feature>
<evidence type="ECO:0000256" key="2">
    <source>
        <dbReference type="SAM" id="Phobius"/>
    </source>
</evidence>
<name>R9PAK2_PSEHS</name>
<feature type="compositionally biased region" description="Basic residues" evidence="1">
    <location>
        <begin position="20"/>
        <end position="29"/>
    </location>
</feature>
<gene>
    <name evidence="3" type="ORF">PHSY_005864</name>
</gene>